<evidence type="ECO:0000313" key="2">
    <source>
        <dbReference type="Proteomes" id="UP000198381"/>
    </source>
</evidence>
<reference evidence="1 2" key="1">
    <citation type="submission" date="2016-11" db="EMBL/GenBank/DDBJ databases">
        <title>Whole genomes of Flavobacteriaceae.</title>
        <authorList>
            <person name="Stine C."/>
            <person name="Li C."/>
            <person name="Tadesse D."/>
        </authorList>
    </citation>
    <scope>NUCLEOTIDE SEQUENCE [LARGE SCALE GENOMIC DNA]</scope>
    <source>
        <strain evidence="1 2">CCUG 60112</strain>
    </source>
</reference>
<proteinExistence type="predicted"/>
<dbReference type="RefSeq" id="WP_089059390.1">
    <property type="nucleotide sequence ID" value="NZ_MUHD01000036.1"/>
</dbReference>
<name>A0ABX4CQE6_9FLAO</name>
<dbReference type="Proteomes" id="UP000198381">
    <property type="component" value="Unassembled WGS sequence"/>
</dbReference>
<sequence length="75" mass="8816">MHETAERIFEILQDYHCDTPETDYRMSVEHIMDWAGQFDDNAEFILSELLHFLPEIYISKSKAAELLSPLKGEKK</sequence>
<protein>
    <submittedName>
        <fullName evidence="1">Uncharacterized protein</fullName>
    </submittedName>
</protein>
<keyword evidence="2" id="KW-1185">Reference proteome</keyword>
<gene>
    <name evidence="1" type="ORF">B0A81_18570</name>
</gene>
<organism evidence="1 2">
    <name type="scientific">Flavobacterium plurextorum</name>
    <dbReference type="NCBI Taxonomy" id="1114867"/>
    <lineage>
        <taxon>Bacteria</taxon>
        <taxon>Pseudomonadati</taxon>
        <taxon>Bacteroidota</taxon>
        <taxon>Flavobacteriia</taxon>
        <taxon>Flavobacteriales</taxon>
        <taxon>Flavobacteriaceae</taxon>
        <taxon>Flavobacterium</taxon>
    </lineage>
</organism>
<accession>A0ABX4CQE6</accession>
<dbReference type="EMBL" id="MUHD01000036">
    <property type="protein sequence ID" value="OXB03336.1"/>
    <property type="molecule type" value="Genomic_DNA"/>
</dbReference>
<evidence type="ECO:0000313" key="1">
    <source>
        <dbReference type="EMBL" id="OXB03336.1"/>
    </source>
</evidence>
<comment type="caution">
    <text evidence="1">The sequence shown here is derived from an EMBL/GenBank/DDBJ whole genome shotgun (WGS) entry which is preliminary data.</text>
</comment>